<dbReference type="EMBL" id="JADBGQ010000002">
    <property type="protein sequence ID" value="KAG5409755.1"/>
    <property type="molecule type" value="Genomic_DNA"/>
</dbReference>
<evidence type="ECO:0000313" key="2">
    <source>
        <dbReference type="Proteomes" id="UP000823674"/>
    </source>
</evidence>
<comment type="caution">
    <text evidence="1">The sequence shown here is derived from an EMBL/GenBank/DDBJ whole genome shotgun (WGS) entry which is preliminary data.</text>
</comment>
<keyword evidence="2" id="KW-1185">Reference proteome</keyword>
<proteinExistence type="predicted"/>
<accession>A0ABQ7NFU4</accession>
<protein>
    <submittedName>
        <fullName evidence="1">Uncharacterized protein</fullName>
    </submittedName>
</protein>
<reference evidence="1 2" key="1">
    <citation type="submission" date="2021-03" db="EMBL/GenBank/DDBJ databases">
        <authorList>
            <person name="King G.J."/>
            <person name="Bancroft I."/>
            <person name="Baten A."/>
            <person name="Bloomfield J."/>
            <person name="Borpatragohain P."/>
            <person name="He Z."/>
            <person name="Irish N."/>
            <person name="Irwin J."/>
            <person name="Liu K."/>
            <person name="Mauleon R.P."/>
            <person name="Moore J."/>
            <person name="Morris R."/>
            <person name="Ostergaard L."/>
            <person name="Wang B."/>
            <person name="Wells R."/>
        </authorList>
    </citation>
    <scope>NUCLEOTIDE SEQUENCE [LARGE SCALE GENOMIC DNA]</scope>
    <source>
        <strain evidence="1">R-o-18</strain>
        <tissue evidence="1">Leaf</tissue>
    </source>
</reference>
<dbReference type="Proteomes" id="UP000823674">
    <property type="component" value="Chromosome A02"/>
</dbReference>
<organism evidence="1 2">
    <name type="scientific">Brassica rapa subsp. trilocularis</name>
    <dbReference type="NCBI Taxonomy" id="1813537"/>
    <lineage>
        <taxon>Eukaryota</taxon>
        <taxon>Viridiplantae</taxon>
        <taxon>Streptophyta</taxon>
        <taxon>Embryophyta</taxon>
        <taxon>Tracheophyta</taxon>
        <taxon>Spermatophyta</taxon>
        <taxon>Magnoliopsida</taxon>
        <taxon>eudicotyledons</taxon>
        <taxon>Gunneridae</taxon>
        <taxon>Pentapetalae</taxon>
        <taxon>rosids</taxon>
        <taxon>malvids</taxon>
        <taxon>Brassicales</taxon>
        <taxon>Brassicaceae</taxon>
        <taxon>Brassiceae</taxon>
        <taxon>Brassica</taxon>
    </lineage>
</organism>
<sequence length="202" mass="22627">MVCELMRMEWICSSLIQSQRSCLPPLMLTVSPLSDTTSRLAIRFSTIHSVYVIQPTFHALTKPVLQSRFGFSGSRFAAWPSQYGHASSSFPHLADVIGELTAVKSTVIDVLQGKERVLATIKLGDSMMLLVLTPTNYGGRSDRSRPQRGEKRGSWPESKLVSSSLIEDVKISLHRRGREMTGSTWIHLVLRDSSQHRRRTSS</sequence>
<evidence type="ECO:0000313" key="1">
    <source>
        <dbReference type="EMBL" id="KAG5409755.1"/>
    </source>
</evidence>
<gene>
    <name evidence="1" type="primary">A02g503340.1_BraROA</name>
    <name evidence="1" type="ORF">IGI04_006074</name>
</gene>
<name>A0ABQ7NFU4_BRACM</name>